<sequence length="520" mass="55784">MKPSGQYFKHLEKDLPAGLVVFLVALPLCLGIALASGAPLFSGIIAGIVGGIVVGFISGSHTSVSGPAAGLTVIVLSAITELGSFELFLSAVFLAGIIQVIFGVVKAGVIGYYFPTAVIKGMLAGIGLILIIKQLPYALGLNGERNFGEYFHLSEIWKAEINFSGLVNDLHFGGILIAGISLAILILWERPEMKRGKITSLVPGPLLVVIIGILLNEAFREFVPSLFLNAASKVELPILEKISNFPDLFTLPDFSQVFTSGVWVTAITISIIASLETLLNMEAADKIDPYKRVSPPNRELFAQGFGNMINGLIGGLPVTAVIVRSSANVSSGARTKTSTVFHGILLLVSVILIPKVLNLIPLACLAAILILIGYKLTRISLFKTQAKLGWDQFLPFVITISGILIYDLLIGIGMGMVVAVFFILLRNYQTSMLLIKGSGPEKNSLTIKLPEEVSFLNKGSLIKNLEEIPDGSHLIIDGSDSRVIDYDVLEVIENFKVTASTKNILVETVNIKSIKISSLD</sequence>
<feature type="transmembrane region" description="Helical" evidence="5">
    <location>
        <begin position="300"/>
        <end position="323"/>
    </location>
</feature>
<evidence type="ECO:0000256" key="5">
    <source>
        <dbReference type="SAM" id="Phobius"/>
    </source>
</evidence>
<evidence type="ECO:0000256" key="1">
    <source>
        <dbReference type="ARBA" id="ARBA00004141"/>
    </source>
</evidence>
<gene>
    <name evidence="7" type="ORF">EGN73_05230</name>
</gene>
<keyword evidence="3 5" id="KW-1133">Transmembrane helix</keyword>
<feature type="transmembrane region" description="Helical" evidence="5">
    <location>
        <begin position="170"/>
        <end position="188"/>
    </location>
</feature>
<name>A0A951IVR4_9BACT</name>
<dbReference type="Pfam" id="PF00916">
    <property type="entry name" value="Sulfate_transp"/>
    <property type="match status" value="1"/>
</dbReference>
<dbReference type="GO" id="GO:0016020">
    <property type="term" value="C:membrane"/>
    <property type="evidence" value="ECO:0007669"/>
    <property type="project" value="UniProtKB-SubCell"/>
</dbReference>
<feature type="domain" description="SLC26A/SulP transporter" evidence="6">
    <location>
        <begin position="11"/>
        <end position="387"/>
    </location>
</feature>
<evidence type="ECO:0000256" key="3">
    <source>
        <dbReference type="ARBA" id="ARBA00022989"/>
    </source>
</evidence>
<evidence type="ECO:0000256" key="4">
    <source>
        <dbReference type="ARBA" id="ARBA00023136"/>
    </source>
</evidence>
<dbReference type="RefSeq" id="WP_219287459.1">
    <property type="nucleotide sequence ID" value="NZ_RPHB01000002.1"/>
</dbReference>
<keyword evidence="2 5" id="KW-0812">Transmembrane</keyword>
<feature type="transmembrane region" description="Helical" evidence="5">
    <location>
        <begin position="200"/>
        <end position="219"/>
    </location>
</feature>
<feature type="transmembrane region" description="Helical" evidence="5">
    <location>
        <begin position="393"/>
        <end position="425"/>
    </location>
</feature>
<feature type="transmembrane region" description="Helical" evidence="5">
    <location>
        <begin position="112"/>
        <end position="132"/>
    </location>
</feature>
<dbReference type="AlphaFoldDB" id="A0A951IVR4"/>
<dbReference type="GO" id="GO:0055085">
    <property type="term" value="P:transmembrane transport"/>
    <property type="evidence" value="ECO:0007669"/>
    <property type="project" value="InterPro"/>
</dbReference>
<dbReference type="InterPro" id="IPR011547">
    <property type="entry name" value="SLC26A/SulP_dom"/>
</dbReference>
<evidence type="ECO:0000259" key="6">
    <source>
        <dbReference type="Pfam" id="PF00916"/>
    </source>
</evidence>
<feature type="transmembrane region" description="Helical" evidence="5">
    <location>
        <begin position="343"/>
        <end position="372"/>
    </location>
</feature>
<reference evidence="7 8" key="1">
    <citation type="journal article" date="2020" name="Syst. Appl. Microbiol.">
        <title>Arthrospiribacter ruber gen. nov., sp. nov., a novel bacterium isolated from Arthrospira cultures.</title>
        <authorList>
            <person name="Waleron M."/>
            <person name="Misztak A."/>
            <person name="Waleron M.M."/>
            <person name="Furmaniak M."/>
            <person name="Mrozik A."/>
            <person name="Waleron K."/>
        </authorList>
    </citation>
    <scope>NUCLEOTIDE SEQUENCE [LARGE SCALE GENOMIC DNA]</scope>
    <source>
        <strain evidence="7 8">DPMB0001</strain>
    </source>
</reference>
<accession>A0A951IVR4</accession>
<dbReference type="EMBL" id="RPHB01000002">
    <property type="protein sequence ID" value="MBW3467212.1"/>
    <property type="molecule type" value="Genomic_DNA"/>
</dbReference>
<evidence type="ECO:0000313" key="7">
    <source>
        <dbReference type="EMBL" id="MBW3467212.1"/>
    </source>
</evidence>
<dbReference type="InterPro" id="IPR001902">
    <property type="entry name" value="SLC26A/SulP_fam"/>
</dbReference>
<organism evidence="7 8">
    <name type="scientific">Arthrospiribacter ruber</name>
    <dbReference type="NCBI Taxonomy" id="2487934"/>
    <lineage>
        <taxon>Bacteria</taxon>
        <taxon>Pseudomonadati</taxon>
        <taxon>Bacteroidota</taxon>
        <taxon>Cytophagia</taxon>
        <taxon>Cytophagales</taxon>
        <taxon>Cyclobacteriaceae</taxon>
        <taxon>Arthrospiribacter</taxon>
    </lineage>
</organism>
<evidence type="ECO:0000313" key="8">
    <source>
        <dbReference type="Proteomes" id="UP000727490"/>
    </source>
</evidence>
<comment type="subcellular location">
    <subcellularLocation>
        <location evidence="1">Membrane</location>
        <topology evidence="1">Multi-pass membrane protein</topology>
    </subcellularLocation>
</comment>
<keyword evidence="4 5" id="KW-0472">Membrane</keyword>
<feature type="transmembrane region" description="Helical" evidence="5">
    <location>
        <begin position="15"/>
        <end position="34"/>
    </location>
</feature>
<protein>
    <submittedName>
        <fullName evidence="7">SulP family inorganic anion transporter</fullName>
    </submittedName>
</protein>
<dbReference type="PANTHER" id="PTHR11814">
    <property type="entry name" value="SULFATE TRANSPORTER"/>
    <property type="match status" value="1"/>
</dbReference>
<keyword evidence="8" id="KW-1185">Reference proteome</keyword>
<dbReference type="Proteomes" id="UP000727490">
    <property type="component" value="Unassembled WGS sequence"/>
</dbReference>
<feature type="transmembrane region" description="Helical" evidence="5">
    <location>
        <begin position="88"/>
        <end position="105"/>
    </location>
</feature>
<feature type="transmembrane region" description="Helical" evidence="5">
    <location>
        <begin position="257"/>
        <end position="279"/>
    </location>
</feature>
<feature type="transmembrane region" description="Helical" evidence="5">
    <location>
        <begin position="40"/>
        <end position="57"/>
    </location>
</feature>
<evidence type="ECO:0000256" key="2">
    <source>
        <dbReference type="ARBA" id="ARBA00022692"/>
    </source>
</evidence>
<proteinExistence type="predicted"/>
<comment type="caution">
    <text evidence="7">The sequence shown here is derived from an EMBL/GenBank/DDBJ whole genome shotgun (WGS) entry which is preliminary data.</text>
</comment>